<evidence type="ECO:0000313" key="2">
    <source>
        <dbReference type="EMBL" id="KAH6598073.1"/>
    </source>
</evidence>
<dbReference type="Gene3D" id="3.30.930.10">
    <property type="entry name" value="Bira Bifunctional Protein, Domain 2"/>
    <property type="match status" value="1"/>
</dbReference>
<dbReference type="InterPro" id="IPR045864">
    <property type="entry name" value="aa-tRNA-synth_II/BPL/LPL"/>
</dbReference>
<dbReference type="InterPro" id="IPR004143">
    <property type="entry name" value="BPL_LPL_catalytic"/>
</dbReference>
<sequence length="130" mass="14976">MRFNDVLMFVELHPNESIHFNLCRWMSRIIAIKWLGNRVPYARELAVKLHLMVDVLLLMGASTNLHCRTLHQRALILLKVLDFVNYELMILETLQGGQTTFYGSGQLIGYPIIDLRAFDASVICKFPAIE</sequence>
<name>A0ABQ8FI20_9FUNG</name>
<protein>
    <recommendedName>
        <fullName evidence="1">BPL/LPL catalytic domain-containing protein</fullName>
    </recommendedName>
</protein>
<dbReference type="SUPFAM" id="SSF55681">
    <property type="entry name" value="Class II aaRS and biotin synthetases"/>
    <property type="match status" value="1"/>
</dbReference>
<reference evidence="2 3" key="1">
    <citation type="submission" date="2021-02" db="EMBL/GenBank/DDBJ databases">
        <title>Variation within the Batrachochytrium salamandrivorans European outbreak.</title>
        <authorList>
            <person name="Kelly M."/>
            <person name="Pasmans F."/>
            <person name="Shea T.P."/>
            <person name="Munoz J.F."/>
            <person name="Carranza S."/>
            <person name="Cuomo C.A."/>
            <person name="Martel A."/>
        </authorList>
    </citation>
    <scope>NUCLEOTIDE SEQUENCE [LARGE SCALE GENOMIC DNA]</scope>
    <source>
        <strain evidence="2 3">AMFP18/2</strain>
    </source>
</reference>
<dbReference type="Proteomes" id="UP001648503">
    <property type="component" value="Unassembled WGS sequence"/>
</dbReference>
<feature type="domain" description="BPL/LPL catalytic" evidence="1">
    <location>
        <begin position="50"/>
        <end position="130"/>
    </location>
</feature>
<proteinExistence type="predicted"/>
<accession>A0ABQ8FI20</accession>
<comment type="caution">
    <text evidence="2">The sequence shown here is derived from an EMBL/GenBank/DDBJ whole genome shotgun (WGS) entry which is preliminary data.</text>
</comment>
<dbReference type="EMBL" id="JAFCIX010000116">
    <property type="protein sequence ID" value="KAH6598073.1"/>
    <property type="molecule type" value="Genomic_DNA"/>
</dbReference>
<dbReference type="PROSITE" id="PS51733">
    <property type="entry name" value="BPL_LPL_CATALYTIC"/>
    <property type="match status" value="1"/>
</dbReference>
<evidence type="ECO:0000313" key="3">
    <source>
        <dbReference type="Proteomes" id="UP001648503"/>
    </source>
</evidence>
<gene>
    <name evidence="2" type="ORF">BASA50_003956</name>
</gene>
<evidence type="ECO:0000259" key="1">
    <source>
        <dbReference type="PROSITE" id="PS51733"/>
    </source>
</evidence>
<organism evidence="2 3">
    <name type="scientific">Batrachochytrium salamandrivorans</name>
    <dbReference type="NCBI Taxonomy" id="1357716"/>
    <lineage>
        <taxon>Eukaryota</taxon>
        <taxon>Fungi</taxon>
        <taxon>Fungi incertae sedis</taxon>
        <taxon>Chytridiomycota</taxon>
        <taxon>Chytridiomycota incertae sedis</taxon>
        <taxon>Chytridiomycetes</taxon>
        <taxon>Rhizophydiales</taxon>
        <taxon>Rhizophydiales incertae sedis</taxon>
        <taxon>Batrachochytrium</taxon>
    </lineage>
</organism>
<keyword evidence="3" id="KW-1185">Reference proteome</keyword>